<dbReference type="KEGG" id="mphn:HGG64_02385"/>
<keyword evidence="1" id="KW-0472">Membrane</keyword>
<dbReference type="EMBL" id="CP051480">
    <property type="protein sequence ID" value="QJG66537.1"/>
    <property type="molecule type" value="Genomic_DNA"/>
</dbReference>
<dbReference type="InterPro" id="IPR005046">
    <property type="entry name" value="DUF285"/>
</dbReference>
<proteinExistence type="predicted"/>
<dbReference type="Proteomes" id="UP000501728">
    <property type="component" value="Chromosome"/>
</dbReference>
<feature type="transmembrane region" description="Helical" evidence="1">
    <location>
        <begin position="7"/>
        <end position="26"/>
    </location>
</feature>
<reference evidence="2 3" key="1">
    <citation type="submission" date="2020-04" db="EMBL/GenBank/DDBJ databases">
        <title>Novel Mycoplasma species detected in Phocoena phocoena (harbor porpoise) from the USA.</title>
        <authorList>
            <person name="Volokhov D.V."/>
        </authorList>
    </citation>
    <scope>NUCLEOTIDE SEQUENCE [LARGE SCALE GENOMIC DNA]</scope>
    <source>
        <strain evidence="2 3">C264-NAS</strain>
    </source>
</reference>
<name>A0A858U539_9MOLU</name>
<evidence type="ECO:0000313" key="2">
    <source>
        <dbReference type="EMBL" id="QJG66537.1"/>
    </source>
</evidence>
<protein>
    <submittedName>
        <fullName evidence="2">BspA family leucine-rich repeat surface protein</fullName>
    </submittedName>
</protein>
<dbReference type="RefSeq" id="WP_169580361.1">
    <property type="nucleotide sequence ID" value="NZ_CP051480.1"/>
</dbReference>
<feature type="transmembrane region" description="Helical" evidence="1">
    <location>
        <begin position="852"/>
        <end position="875"/>
    </location>
</feature>
<evidence type="ECO:0000256" key="1">
    <source>
        <dbReference type="SAM" id="Phobius"/>
    </source>
</evidence>
<gene>
    <name evidence="2" type="ORF">HGG64_02385</name>
</gene>
<keyword evidence="3" id="KW-1185">Reference proteome</keyword>
<dbReference type="Pfam" id="PF03382">
    <property type="entry name" value="DUF285"/>
    <property type="match status" value="1"/>
</dbReference>
<accession>A0A858U539</accession>
<sequence length="889" mass="101040">MKNKLKLFSIIPVISIISLPVTLISSKINNKNESKNLFDISIINNLEFNYENSKVPATYDGTICTKIGYFKNENGQYQIEKFDKNVTAVPNDLPIQITSLKDAFKDCENFNQDLSSWNVERVADMSSMFENAKKFNQNLLNWNVENVKEYKNFYKGSALSNNLQNIPQKFLRSLKYLIPNLEFEKTEKITNLVAQRNEIIKIISVNNNEPKINWGTLAFNILSLRDEYIEIMVSDYSAAYYDDIVKIKLNFKKNLAKEIVIDNLAKVNSITEDEVKRVISEANVGKNIQWDQLKIAIDNDQIVISVLDSSEDYLKNGTITFRVVKKLDLASVIKIDHLTVVAENSIEEITKLIKAKYPQIDLDQLDFTMLSAENIFVIKAKENSADYLAEVRIKLNFKKNLAEEIAIDNLAKVNSITEDEVKRVISEANVGKNIQWDQLKIAIDNDQIVISVLDSSADYLKNDTITFKVVKKLDLASVIKIDHLTVVDENSIEEITKLIGEKYPQIDLDQLDFTMLSAENIFVIKAKENSADYLGEVQIKLNFKKNLAEEIVIDNLAKVNTISEEEIKRVVNEANSGKEIKWDQLKITITGNNITIKVVDGSADYSNTTHLSFNVAVKIDLTKEIKVNSLGKVNAISEEEIKRVLNEANAGKEIKWDQLKITITGNNITIKVVDGSADYSNISDLSFEISAKQNLNTIIKINETLKVEELTISQVQKLIKAKYPQIDLDQLDFTMLSAENIFVIKAKENSADYLGEVKITLSKKQNIQDLIADKKINFELGEFVDKDICDDCLTPIIKNILKSINLENLNFKIKVDKSNQRILVNFDSNSNCFGELMFHYQLTKVHDKTKNIVIILITIFLVIAIAIAALIAIIVKRKRKLRNKQTIDK</sequence>
<evidence type="ECO:0000313" key="3">
    <source>
        <dbReference type="Proteomes" id="UP000501728"/>
    </source>
</evidence>
<keyword evidence="1" id="KW-0812">Transmembrane</keyword>
<organism evidence="2 3">
    <name type="scientific">Mycoplasma phocoeninasale</name>
    <dbReference type="NCBI Taxonomy" id="2726117"/>
    <lineage>
        <taxon>Bacteria</taxon>
        <taxon>Bacillati</taxon>
        <taxon>Mycoplasmatota</taxon>
        <taxon>Mollicutes</taxon>
        <taxon>Mycoplasmataceae</taxon>
        <taxon>Mycoplasma</taxon>
    </lineage>
</organism>
<dbReference type="AlphaFoldDB" id="A0A858U539"/>
<keyword evidence="1" id="KW-1133">Transmembrane helix</keyword>